<keyword evidence="1" id="KW-0472">Membrane</keyword>
<evidence type="ECO:0000313" key="3">
    <source>
        <dbReference type="Proteomes" id="UP000003357"/>
    </source>
</evidence>
<evidence type="ECO:0000313" key="2">
    <source>
        <dbReference type="EMBL" id="EIG25360.1"/>
    </source>
</evidence>
<accession>I2NHP9</accession>
<sequence length="70" mass="7986">MKKYIKNHRDEILMGLLLSLGYLFVIGLTYAILDYNLGAGVIPFLFSISVYALETLLYLTMLSYLFQGDN</sequence>
<evidence type="ECO:0000256" key="1">
    <source>
        <dbReference type="SAM" id="Phobius"/>
    </source>
</evidence>
<proteinExistence type="predicted"/>
<dbReference type="AlphaFoldDB" id="I2NHP9"/>
<dbReference type="RefSeq" id="WP_003017745.1">
    <property type="nucleotide sequence ID" value="NZ_AJMV01000101.1"/>
</dbReference>
<name>I2NHP9_STRPA</name>
<organism evidence="2 3">
    <name type="scientific">Streptococcus parasanguinis F0449</name>
    <dbReference type="NCBI Taxonomy" id="1095733"/>
    <lineage>
        <taxon>Bacteria</taxon>
        <taxon>Bacillati</taxon>
        <taxon>Bacillota</taxon>
        <taxon>Bacilli</taxon>
        <taxon>Lactobacillales</taxon>
        <taxon>Streptococcaceae</taxon>
        <taxon>Streptococcus</taxon>
    </lineage>
</organism>
<reference evidence="2 3" key="1">
    <citation type="submission" date="2012-04" db="EMBL/GenBank/DDBJ databases">
        <authorList>
            <person name="Harkins D.M."/>
            <person name="Madupu R."/>
            <person name="Durkin A.S."/>
            <person name="Torralba M."/>
            <person name="Methe B."/>
            <person name="Sutton G.G."/>
            <person name="Nelson K.E."/>
        </authorList>
    </citation>
    <scope>NUCLEOTIDE SEQUENCE [LARGE SCALE GENOMIC DNA]</scope>
    <source>
        <strain evidence="2 3">F0449</strain>
    </source>
</reference>
<protein>
    <submittedName>
        <fullName evidence="2">Uncharacterized protein</fullName>
    </submittedName>
</protein>
<feature type="transmembrane region" description="Helical" evidence="1">
    <location>
        <begin position="12"/>
        <end position="32"/>
    </location>
</feature>
<keyword evidence="1" id="KW-1133">Transmembrane helix</keyword>
<dbReference type="Proteomes" id="UP000003357">
    <property type="component" value="Unassembled WGS sequence"/>
</dbReference>
<keyword evidence="1" id="KW-0812">Transmembrane</keyword>
<feature type="transmembrane region" description="Helical" evidence="1">
    <location>
        <begin position="44"/>
        <end position="66"/>
    </location>
</feature>
<dbReference type="EMBL" id="AJMV01000101">
    <property type="protein sequence ID" value="EIG25360.1"/>
    <property type="molecule type" value="Genomic_DNA"/>
</dbReference>
<gene>
    <name evidence="2" type="ORF">HMPREF9971_0072</name>
</gene>
<comment type="caution">
    <text evidence="2">The sequence shown here is derived from an EMBL/GenBank/DDBJ whole genome shotgun (WGS) entry which is preliminary data.</text>
</comment>